<dbReference type="STRING" id="1088818.A0A2I0ANB6"/>
<evidence type="ECO:0000313" key="2">
    <source>
        <dbReference type="EMBL" id="PKA57059.1"/>
    </source>
</evidence>
<evidence type="ECO:0000256" key="1">
    <source>
        <dbReference type="SAM" id="MobiDB-lite"/>
    </source>
</evidence>
<feature type="region of interest" description="Disordered" evidence="1">
    <location>
        <begin position="287"/>
        <end position="319"/>
    </location>
</feature>
<dbReference type="AlphaFoldDB" id="A0A2I0ANB6"/>
<dbReference type="PANTHER" id="PTHR22715">
    <property type="entry name" value="TRANSFORMING GROWTH FACTOR BETA REGULATED GENE 1"/>
    <property type="match status" value="1"/>
</dbReference>
<sequence length="1237" mass="138001">MQGLRSRSATAPRVPVLSSSSGRQHTLQISHSLLKASRSPDYLFLSSRMESAGSDKFDDLEIASIGTIYRGPWEKKYWSCSRVFALSLPLPPFPVYCRRLMIAAVMKFEEAACFDRVKNVTHIRWVMLLSEHMQAMFIGWKYVKVTADDGSSFNGQTPEIAWENFQKNSLKRKNWPGKRFPNKIDVQRLLREIMANVDVKEGKKLLSPSKAMHMDQQMHHGMVEREQRFERRSLRKRDNNQGIIREERFKKVCCHQGFRNDSNTSISQKVGDSCFLFQNSDAVGTEGTHLSCSHSEDSPSEVVSNHCSPSSKCGSPSIRDEDNTVSYENYYRNEEPCPMKEMKTQLSYHYMLDGNKTRMGLDCSDCIVDKHVVSQQKSDDMGNENHRLTGDLKKGYDIGMILPDSRPDSEKVHSNPASEALFVDNGQLIALGRFSDVSISNTSNTLVGCNEFSALEHSKESHVCMKNEHVGVKSLSTVPMTTPEVASKDDTIILEVAKDSLPEVGLSSCSSGRSLDDVDIDLAGQELTKSMMAFLLPQAVPLLKKTYFRKRSRHRLREPSCEAFAVSGLNSAVQNAASGINNIMHQDEQVTGKFAHVVESKIQEVIGAPKTSLDTSFFQEVARIEPTFNTYLCNERFSGNGCSRDVKSVIPDSLDSDQCSYGASMKSHACNVHYDPNPSPAIQMNWDSDNAGNADTINLPINVGVIELSNCISQNNACNSEVLNANTISQISLNNSFPALAQLKDTPLVGLGNSSKHLIEHLSLDADCVMQSSSHLLRFECEQHPRKDPVTAENFVQNFPAFCTTINSLNDKKISQVVSESHEGSESSKIHGNHNPIEIVRIDTHESKGGDAKSEKSNHSLSCLPGEVMRKGEFLLDTVEAQNSELSPYSSAKYNAPFSESIICRNTNNANDSEINFAGKLFLTDENDKFSFTACHVRLNMLPGEVEPTVQEGNLNKRLHSTESEGNNLISAVLPSMNQYEDKTAVAIKELLDHANHSFCIIENSVDSFNQPFIPGKCSLPEVKNQIEQIPYNDKNHAPCHQMSSYENSLMQPLLCVGGNPLMQSTIKDGQKYPELYERNHFDVSAEMVRLSKEGSRLMELVGCYLHPEPVLFMTITSRGSKERFSFFYGLHITSASFERSALQLAPDGQSLIFLSSIKVPRCSEHIFDCLCASCKSESSEETTLEIVHVKHGYVSTVARLTARERITCLAVCEPTYIVAAEDKGELHVWVMNCTWR</sequence>
<evidence type="ECO:0000313" key="3">
    <source>
        <dbReference type="Proteomes" id="UP000236161"/>
    </source>
</evidence>
<dbReference type="Proteomes" id="UP000236161">
    <property type="component" value="Unassembled WGS sequence"/>
</dbReference>
<name>A0A2I0ANB6_9ASPA</name>
<dbReference type="PANTHER" id="PTHR22715:SF1">
    <property type="entry name" value="DNA BINDING PROTEIN"/>
    <property type="match status" value="1"/>
</dbReference>
<reference evidence="2 3" key="1">
    <citation type="journal article" date="2017" name="Nature">
        <title>The Apostasia genome and the evolution of orchids.</title>
        <authorList>
            <person name="Zhang G.Q."/>
            <person name="Liu K.W."/>
            <person name="Li Z."/>
            <person name="Lohaus R."/>
            <person name="Hsiao Y.Y."/>
            <person name="Niu S.C."/>
            <person name="Wang J.Y."/>
            <person name="Lin Y.C."/>
            <person name="Xu Q."/>
            <person name="Chen L.J."/>
            <person name="Yoshida K."/>
            <person name="Fujiwara S."/>
            <person name="Wang Z.W."/>
            <person name="Zhang Y.Q."/>
            <person name="Mitsuda N."/>
            <person name="Wang M."/>
            <person name="Liu G.H."/>
            <person name="Pecoraro L."/>
            <person name="Huang H.X."/>
            <person name="Xiao X.J."/>
            <person name="Lin M."/>
            <person name="Wu X.Y."/>
            <person name="Wu W.L."/>
            <person name="Chen Y.Y."/>
            <person name="Chang S.B."/>
            <person name="Sakamoto S."/>
            <person name="Ohme-Takagi M."/>
            <person name="Yagi M."/>
            <person name="Zeng S.J."/>
            <person name="Shen C.Y."/>
            <person name="Yeh C.M."/>
            <person name="Luo Y.B."/>
            <person name="Tsai W.C."/>
            <person name="Van de Peer Y."/>
            <person name="Liu Z.J."/>
        </authorList>
    </citation>
    <scope>NUCLEOTIDE SEQUENCE [LARGE SCALE GENOMIC DNA]</scope>
    <source>
        <strain evidence="3">cv. Shenzhen</strain>
        <tissue evidence="2">Stem</tissue>
    </source>
</reference>
<gene>
    <name evidence="2" type="ORF">AXF42_Ash002363</name>
</gene>
<dbReference type="EMBL" id="KZ451969">
    <property type="protein sequence ID" value="PKA57059.1"/>
    <property type="molecule type" value="Genomic_DNA"/>
</dbReference>
<feature type="compositionally biased region" description="Polar residues" evidence="1">
    <location>
        <begin position="301"/>
        <end position="314"/>
    </location>
</feature>
<accession>A0A2I0ANB6</accession>
<dbReference type="GO" id="GO:0005634">
    <property type="term" value="C:nucleus"/>
    <property type="evidence" value="ECO:0007669"/>
    <property type="project" value="TreeGrafter"/>
</dbReference>
<dbReference type="InterPro" id="IPR040092">
    <property type="entry name" value="TBRG1"/>
</dbReference>
<feature type="region of interest" description="Disordered" evidence="1">
    <location>
        <begin position="1"/>
        <end position="23"/>
    </location>
</feature>
<proteinExistence type="predicted"/>
<organism evidence="2 3">
    <name type="scientific">Apostasia shenzhenica</name>
    <dbReference type="NCBI Taxonomy" id="1088818"/>
    <lineage>
        <taxon>Eukaryota</taxon>
        <taxon>Viridiplantae</taxon>
        <taxon>Streptophyta</taxon>
        <taxon>Embryophyta</taxon>
        <taxon>Tracheophyta</taxon>
        <taxon>Spermatophyta</taxon>
        <taxon>Magnoliopsida</taxon>
        <taxon>Liliopsida</taxon>
        <taxon>Asparagales</taxon>
        <taxon>Orchidaceae</taxon>
        <taxon>Apostasioideae</taxon>
        <taxon>Apostasia</taxon>
    </lineage>
</organism>
<dbReference type="OrthoDB" id="1928087at2759"/>
<dbReference type="GO" id="GO:0051726">
    <property type="term" value="P:regulation of cell cycle"/>
    <property type="evidence" value="ECO:0007669"/>
    <property type="project" value="TreeGrafter"/>
</dbReference>
<keyword evidence="3" id="KW-1185">Reference proteome</keyword>
<protein>
    <submittedName>
        <fullName evidence="2">Uncharacterized protein</fullName>
    </submittedName>
</protein>